<protein>
    <recommendedName>
        <fullName evidence="1">MICOS complex subunit</fullName>
    </recommendedName>
</protein>
<dbReference type="EMBL" id="LYUB02000001">
    <property type="protein sequence ID" value="OVF11215.1"/>
    <property type="molecule type" value="Genomic_DNA"/>
</dbReference>
<dbReference type="Proteomes" id="UP000195602">
    <property type="component" value="Unassembled WGS sequence"/>
</dbReference>
<dbReference type="PANTHER" id="PTHR28268:SF1">
    <property type="entry name" value="MICOS SUBUNIT MIC26"/>
    <property type="match status" value="1"/>
</dbReference>
<dbReference type="Pfam" id="PF09769">
    <property type="entry name" value="ApoO"/>
    <property type="match status" value="1"/>
</dbReference>
<dbReference type="AlphaFoldDB" id="A0AA91Q4I5"/>
<sequence length="212" mass="23962">MPSKRFFYEDEELITTTPGYNTEISSELKEKESVHGNIALVDGMGVRSTPYLEKHFNKLRLLAHEKLSIASAEIGTQKSALVNEWAIVKSKVNDVVVEPVVPRLMDVLFPVLVVSVFVSRRSFPVRFLSTAAVGGFTFKHNMPQTYENIKSRFLTWEYENFPEAAKQQNDMLASLDVMASDVTKYTSQAKSDLQAQIHEARKWVVSALSDED</sequence>
<comment type="function">
    <text evidence="1">Component of the MICOS complex, a large protein complex of the mitochondrial inner membrane that plays crucial roles in the maintenance of crista junctions, inner membrane architecture, and formation of contact sites to the outer membrane.</text>
</comment>
<keyword evidence="1" id="KW-0472">Membrane</keyword>
<dbReference type="InterPro" id="IPR033181">
    <property type="entry name" value="Mic26_fungi"/>
</dbReference>
<dbReference type="GO" id="GO:0044284">
    <property type="term" value="C:mitochondrial crista junction"/>
    <property type="evidence" value="ECO:0007669"/>
    <property type="project" value="TreeGrafter"/>
</dbReference>
<comment type="caution">
    <text evidence="2">The sequence shown here is derived from an EMBL/GenBank/DDBJ whole genome shotgun (WGS) entry which is preliminary data.</text>
</comment>
<accession>A0AA91Q4I5</accession>
<dbReference type="PANTHER" id="PTHR28268">
    <property type="entry name" value="MICOS SUBUNIT MIC26"/>
    <property type="match status" value="1"/>
</dbReference>
<keyword evidence="1" id="KW-0496">Mitochondrion</keyword>
<evidence type="ECO:0000256" key="1">
    <source>
        <dbReference type="RuleBase" id="RU363021"/>
    </source>
</evidence>
<gene>
    <name evidence="2" type="ORF">A9F13_01g06930</name>
</gene>
<dbReference type="InterPro" id="IPR019166">
    <property type="entry name" value="MIC26/MIC27"/>
</dbReference>
<organism evidence="2 3">
    <name type="scientific">Clavispora lusitaniae</name>
    <name type="common">Candida lusitaniae</name>
    <dbReference type="NCBI Taxonomy" id="36911"/>
    <lineage>
        <taxon>Eukaryota</taxon>
        <taxon>Fungi</taxon>
        <taxon>Dikarya</taxon>
        <taxon>Ascomycota</taxon>
        <taxon>Saccharomycotina</taxon>
        <taxon>Pichiomycetes</taxon>
        <taxon>Metschnikowiaceae</taxon>
        <taxon>Clavispora</taxon>
    </lineage>
</organism>
<dbReference type="GO" id="GO:0061617">
    <property type="term" value="C:MICOS complex"/>
    <property type="evidence" value="ECO:0007669"/>
    <property type="project" value="UniProtKB-UniRule"/>
</dbReference>
<comment type="subcellular location">
    <subcellularLocation>
        <location evidence="1">Mitochondrion inner membrane</location>
    </subcellularLocation>
</comment>
<dbReference type="KEGG" id="clus:A9F13_01g06930"/>
<evidence type="ECO:0000313" key="3">
    <source>
        <dbReference type="Proteomes" id="UP000195602"/>
    </source>
</evidence>
<dbReference type="GO" id="GO:0042407">
    <property type="term" value="P:cristae formation"/>
    <property type="evidence" value="ECO:0007669"/>
    <property type="project" value="InterPro"/>
</dbReference>
<keyword evidence="1" id="KW-0999">Mitochondrion inner membrane</keyword>
<name>A0AA91Q4I5_CLALS</name>
<comment type="subunit">
    <text evidence="1">Component of the mitochondrial contact site and cristae organizing system (MICOS) complex.</text>
</comment>
<reference evidence="2 3" key="1">
    <citation type="submission" date="2017-04" db="EMBL/GenBank/DDBJ databases">
        <title>Draft genome of the yeast Clavispora lusitaniae type strain CBS 6936.</title>
        <authorList>
            <person name="Durrens P."/>
            <person name="Klopp C."/>
            <person name="Biteau N."/>
            <person name="Fitton-Ouhabi V."/>
            <person name="Dementhon K."/>
            <person name="Accoceberry I."/>
            <person name="Sherman D.J."/>
            <person name="Noel T."/>
        </authorList>
    </citation>
    <scope>NUCLEOTIDE SEQUENCE [LARGE SCALE GENOMIC DNA]</scope>
    <source>
        <strain evidence="2 3">CBS 6936</strain>
    </source>
</reference>
<evidence type="ECO:0000313" key="2">
    <source>
        <dbReference type="EMBL" id="OVF11215.1"/>
    </source>
</evidence>
<proteinExistence type="predicted"/>